<evidence type="ECO:0000256" key="2">
    <source>
        <dbReference type="ARBA" id="ARBA00023026"/>
    </source>
</evidence>
<dbReference type="InterPro" id="IPR018392">
    <property type="entry name" value="LysM"/>
</dbReference>
<dbReference type="PANTHER" id="PTHR34997">
    <property type="entry name" value="AM15"/>
    <property type="match status" value="1"/>
</dbReference>
<dbReference type="CDD" id="cd00118">
    <property type="entry name" value="LysM"/>
    <property type="match status" value="3"/>
</dbReference>
<dbReference type="Gene3D" id="3.10.350.10">
    <property type="entry name" value="LysM domain"/>
    <property type="match status" value="4"/>
</dbReference>
<keyword evidence="2" id="KW-0843">Virulence</keyword>
<proteinExistence type="inferred from homology"/>
<dbReference type="PANTHER" id="PTHR34997:SF1">
    <property type="entry name" value="PEPTIDOGLYCAN-BINDING LYSIN DOMAIN"/>
    <property type="match status" value="1"/>
</dbReference>
<dbReference type="SUPFAM" id="SSF54106">
    <property type="entry name" value="LysM domain"/>
    <property type="match status" value="3"/>
</dbReference>
<dbReference type="STRING" id="268505.A0A2A9PPF4"/>
<evidence type="ECO:0000313" key="7">
    <source>
        <dbReference type="Proteomes" id="UP000037136"/>
    </source>
</evidence>
<keyword evidence="1" id="KW-0147">Chitin-binding</keyword>
<protein>
    <recommendedName>
        <fullName evidence="5">LysM domain-containing protein</fullName>
    </recommendedName>
</protein>
<dbReference type="InterPro" id="IPR036779">
    <property type="entry name" value="LysM_dom_sf"/>
</dbReference>
<feature type="domain" description="LysM" evidence="5">
    <location>
        <begin position="77"/>
        <end position="123"/>
    </location>
</feature>
<feature type="region of interest" description="Disordered" evidence="4">
    <location>
        <begin position="206"/>
        <end position="261"/>
    </location>
</feature>
<feature type="compositionally biased region" description="Polar residues" evidence="4">
    <location>
        <begin position="251"/>
        <end position="260"/>
    </location>
</feature>
<evidence type="ECO:0000259" key="5">
    <source>
        <dbReference type="PROSITE" id="PS51782"/>
    </source>
</evidence>
<dbReference type="OrthoDB" id="5985073at2759"/>
<feature type="domain" description="LysM" evidence="5">
    <location>
        <begin position="345"/>
        <end position="391"/>
    </location>
</feature>
<dbReference type="PROSITE" id="PS51782">
    <property type="entry name" value="LYSM"/>
    <property type="match status" value="4"/>
</dbReference>
<accession>A0A2A9PPF4</accession>
<reference evidence="6 7" key="2">
    <citation type="journal article" date="2017" name="Sci. Rep.">
        <title>Ant-infecting Ophiocordyceps genomes reveal a high diversity of potential behavioral manipulation genes and a possible major role for enterotoxins.</title>
        <authorList>
            <person name="de Bekker C."/>
            <person name="Ohm R.A."/>
            <person name="Evans H.C."/>
            <person name="Brachmann A."/>
            <person name="Hughes D.P."/>
        </authorList>
    </citation>
    <scope>NUCLEOTIDE SEQUENCE [LARGE SCALE GENOMIC DNA]</scope>
    <source>
        <strain evidence="6 7">SC16a</strain>
    </source>
</reference>
<dbReference type="EMBL" id="LAZP02000001">
    <property type="protein sequence ID" value="PFH63405.1"/>
    <property type="molecule type" value="Genomic_DNA"/>
</dbReference>
<dbReference type="Pfam" id="PF01476">
    <property type="entry name" value="LysM"/>
    <property type="match status" value="2"/>
</dbReference>
<dbReference type="InterPro" id="IPR052210">
    <property type="entry name" value="LysM1-like"/>
</dbReference>
<evidence type="ECO:0000256" key="3">
    <source>
        <dbReference type="ARBA" id="ARBA00044955"/>
    </source>
</evidence>
<evidence type="ECO:0000256" key="4">
    <source>
        <dbReference type="SAM" id="MobiDB-lite"/>
    </source>
</evidence>
<feature type="domain" description="LysM" evidence="5">
    <location>
        <begin position="269"/>
        <end position="317"/>
    </location>
</feature>
<evidence type="ECO:0000313" key="6">
    <source>
        <dbReference type="EMBL" id="PFH63405.1"/>
    </source>
</evidence>
<dbReference type="AlphaFoldDB" id="A0A2A9PPF4"/>
<dbReference type="GO" id="GO:0008061">
    <property type="term" value="F:chitin binding"/>
    <property type="evidence" value="ECO:0007669"/>
    <property type="project" value="UniProtKB-KW"/>
</dbReference>
<evidence type="ECO:0000256" key="1">
    <source>
        <dbReference type="ARBA" id="ARBA00022669"/>
    </source>
</evidence>
<sequence>MVYMGFVRLRMGCRAPVLSWPAAEKLYIDPHLAMIDWLLSCVVLCASLAAASPNARHSGPFKSYTKRQSARNNCAHYDTPLSSGQDCAHFEAKWGLDHDDFVALNPSVKSDCSGIVVGQKYCISKLLILPRAISALPPQPAVNGITEECVDFYRVNRGDTCNGIATAHGNSFSADDFISWNPTVGPDCLNLWLGYYYCVGVPGSTEQEQEDEPVTDDQEQQAYGNSSAPLMPQESKSPMATMSPKEEEPSPGQQRPSPTQDGLAANCGSYYQAVPGDTCNNIVEKYNRAFSFTQFLAWNPAVGGECRRLLAGYHYCVGLGLQRSTKCSPYHPEPTEPGTVCWCRSWHYVGQGDVCGDIIKRYGISAESFHRWNPLVGWDCPRLWRGYNVCVGA</sequence>
<comment type="similarity">
    <text evidence="3">Belongs to the secreted LysM effector family.</text>
</comment>
<dbReference type="Proteomes" id="UP000037136">
    <property type="component" value="Unassembled WGS sequence"/>
</dbReference>
<dbReference type="SMART" id="SM00257">
    <property type="entry name" value="LysM"/>
    <property type="match status" value="3"/>
</dbReference>
<organism evidence="6 7">
    <name type="scientific">Ophiocordyceps unilateralis</name>
    <name type="common">Zombie-ant fungus</name>
    <name type="synonym">Torrubia unilateralis</name>
    <dbReference type="NCBI Taxonomy" id="268505"/>
    <lineage>
        <taxon>Eukaryota</taxon>
        <taxon>Fungi</taxon>
        <taxon>Dikarya</taxon>
        <taxon>Ascomycota</taxon>
        <taxon>Pezizomycotina</taxon>
        <taxon>Sordariomycetes</taxon>
        <taxon>Hypocreomycetidae</taxon>
        <taxon>Hypocreales</taxon>
        <taxon>Ophiocordycipitaceae</taxon>
        <taxon>Ophiocordyceps</taxon>
    </lineage>
</organism>
<reference evidence="6 7" key="1">
    <citation type="journal article" date="2015" name="BMC Genomics">
        <title>Gene expression during zombie ant biting behavior reflects the complexity underlying fungal parasitic behavioral manipulation.</title>
        <authorList>
            <person name="de Bekker C."/>
            <person name="Ohm R.A."/>
            <person name="Loreto R.G."/>
            <person name="Sebastian A."/>
            <person name="Albert I."/>
            <person name="Merrow M."/>
            <person name="Brachmann A."/>
            <person name="Hughes D.P."/>
        </authorList>
    </citation>
    <scope>NUCLEOTIDE SEQUENCE [LARGE SCALE GENOMIC DNA]</scope>
    <source>
        <strain evidence="6 7">SC16a</strain>
    </source>
</reference>
<name>A0A2A9PPF4_OPHUN</name>
<keyword evidence="7" id="KW-1185">Reference proteome</keyword>
<feature type="compositionally biased region" description="Acidic residues" evidence="4">
    <location>
        <begin position="207"/>
        <end position="219"/>
    </location>
</feature>
<feature type="domain" description="LysM" evidence="5">
    <location>
        <begin position="151"/>
        <end position="199"/>
    </location>
</feature>
<gene>
    <name evidence="6" type="ORF">XA68_10022</name>
</gene>
<feature type="compositionally biased region" description="Polar residues" evidence="4">
    <location>
        <begin position="220"/>
        <end position="240"/>
    </location>
</feature>
<comment type="caution">
    <text evidence="6">The sequence shown here is derived from an EMBL/GenBank/DDBJ whole genome shotgun (WGS) entry which is preliminary data.</text>
</comment>